<proteinExistence type="predicted"/>
<dbReference type="EMBL" id="NRSG01000166">
    <property type="protein sequence ID" value="MBK1660323.1"/>
    <property type="molecule type" value="Genomic_DNA"/>
</dbReference>
<feature type="non-terminal residue" evidence="2">
    <location>
        <position position="152"/>
    </location>
</feature>
<feature type="region of interest" description="Disordered" evidence="1">
    <location>
        <begin position="132"/>
        <end position="152"/>
    </location>
</feature>
<evidence type="ECO:0000256" key="1">
    <source>
        <dbReference type="SAM" id="MobiDB-lite"/>
    </source>
</evidence>
<name>A0ABS1D0J2_9PROT</name>
<evidence type="ECO:0000313" key="2">
    <source>
        <dbReference type="EMBL" id="MBK1660323.1"/>
    </source>
</evidence>
<dbReference type="Proteomes" id="UP000697995">
    <property type="component" value="Unassembled WGS sequence"/>
</dbReference>
<accession>A0ABS1D0J2</accession>
<organism evidence="2 3">
    <name type="scientific">Paracraurococcus ruber</name>
    <dbReference type="NCBI Taxonomy" id="77675"/>
    <lineage>
        <taxon>Bacteria</taxon>
        <taxon>Pseudomonadati</taxon>
        <taxon>Pseudomonadota</taxon>
        <taxon>Alphaproteobacteria</taxon>
        <taxon>Acetobacterales</taxon>
        <taxon>Roseomonadaceae</taxon>
        <taxon>Paracraurococcus</taxon>
    </lineage>
</organism>
<feature type="compositionally biased region" description="Basic residues" evidence="1">
    <location>
        <begin position="134"/>
        <end position="152"/>
    </location>
</feature>
<evidence type="ECO:0008006" key="4">
    <source>
        <dbReference type="Google" id="ProtNLM"/>
    </source>
</evidence>
<dbReference type="RefSeq" id="WP_200305956.1">
    <property type="nucleotide sequence ID" value="NZ_NRSG01000166.1"/>
</dbReference>
<gene>
    <name evidence="2" type="ORF">CKO45_19015</name>
</gene>
<sequence length="152" mass="17302">MGLLNAHRFAETLNLPLNTAVHVTFRGCQLFDGSEPTLEQTRELRALLLATLHRFATDHDFLAAYLWALERVTGRGLHAHVLLYLPEQSHDALRDLLQRAIEAAFCWRADCSCWPNPPRKCWLKIPQSSATARARGRAPGRGWRRPCPRMPP</sequence>
<evidence type="ECO:0000313" key="3">
    <source>
        <dbReference type="Proteomes" id="UP000697995"/>
    </source>
</evidence>
<comment type="caution">
    <text evidence="2">The sequence shown here is derived from an EMBL/GenBank/DDBJ whole genome shotgun (WGS) entry which is preliminary data.</text>
</comment>
<protein>
    <recommendedName>
        <fullName evidence="4">Inovirus Gp2 family protein</fullName>
    </recommendedName>
</protein>
<reference evidence="2 3" key="1">
    <citation type="journal article" date="2020" name="Microorganisms">
        <title>Osmotic Adaptation and Compatible Solute Biosynthesis of Phototrophic Bacteria as Revealed from Genome Analyses.</title>
        <authorList>
            <person name="Imhoff J.F."/>
            <person name="Rahn T."/>
            <person name="Kunzel S."/>
            <person name="Keller A."/>
            <person name="Neulinger S.C."/>
        </authorList>
    </citation>
    <scope>NUCLEOTIDE SEQUENCE [LARGE SCALE GENOMIC DNA]</scope>
    <source>
        <strain evidence="2 3">DSM 15382</strain>
    </source>
</reference>
<keyword evidence="3" id="KW-1185">Reference proteome</keyword>